<keyword evidence="6" id="KW-0814">Transposable element</keyword>
<dbReference type="PANTHER" id="PTHR33217">
    <property type="entry name" value="TRANSPOSASE FOR INSERTION SEQUENCE ELEMENT IS1081"/>
    <property type="match status" value="1"/>
</dbReference>
<name>A0A6P2NTE7_9BURK</name>
<dbReference type="AlphaFoldDB" id="A0A6P2NTE7"/>
<reference evidence="7 8" key="1">
    <citation type="submission" date="2019-09" db="EMBL/GenBank/DDBJ databases">
        <authorList>
            <person name="Depoorter E."/>
        </authorList>
    </citation>
    <scope>NUCLEOTIDE SEQUENCE [LARGE SCALE GENOMIC DNA]</scope>
    <source>
        <strain evidence="7">LMG 26883</strain>
    </source>
</reference>
<dbReference type="EMBL" id="CABVPP010000043">
    <property type="protein sequence ID" value="VWB97860.1"/>
    <property type="molecule type" value="Genomic_DNA"/>
</dbReference>
<evidence type="ECO:0000313" key="7">
    <source>
        <dbReference type="EMBL" id="VWB97860.1"/>
    </source>
</evidence>
<evidence type="ECO:0000313" key="8">
    <source>
        <dbReference type="Proteomes" id="UP000494162"/>
    </source>
</evidence>
<evidence type="ECO:0000256" key="2">
    <source>
        <dbReference type="ARBA" id="ARBA00010961"/>
    </source>
</evidence>
<dbReference type="GO" id="GO:0006313">
    <property type="term" value="P:DNA transposition"/>
    <property type="evidence" value="ECO:0007669"/>
    <property type="project" value="UniProtKB-UniRule"/>
</dbReference>
<dbReference type="Pfam" id="PF00872">
    <property type="entry name" value="Transposase_mut"/>
    <property type="match status" value="1"/>
</dbReference>
<comment type="function">
    <text evidence="1 6">Required for the transposition of the insertion element.</text>
</comment>
<evidence type="ECO:0000256" key="4">
    <source>
        <dbReference type="ARBA" id="ARBA00023125"/>
    </source>
</evidence>
<sequence length="388" mass="43582">MPRKRKEEVTIEPGKGLNLDPELIKQLVPGTLDRATINERLAALKKAIFERALGGELTHHLGYEKGEAKPVGRTNHRNGTSRKRIATDDDLLDVEIPRDREGTFDPVLIAKGERRFTGFDDKIIAMYARGMSVREIQGFLLEMYGIEVSPDFISTVTDAVIDEVREWQQRPLEPMYPVVFFDALRVKIRDEGVVRNKAIYLALGVRRDGTRDVLGLWIEQTEGAKFWLRVVNDLKLRGVQDILIAVVDGLKGFPEGINTVFPETTVQTCIVHLIRNSLDFASWKDRKSVAAALKEVYRAPSAEAAAVALDAFDTSPWGTKYPPIAALWRRAWDQVIPFYAFAPDIRKIVYTTDEMHKSRTALRSFAMFAPPATVSARCLIWGATASTG</sequence>
<dbReference type="GO" id="GO:0004803">
    <property type="term" value="F:transposase activity"/>
    <property type="evidence" value="ECO:0007669"/>
    <property type="project" value="UniProtKB-UniRule"/>
</dbReference>
<dbReference type="NCBIfam" id="NF033543">
    <property type="entry name" value="transpos_IS256"/>
    <property type="match status" value="1"/>
</dbReference>
<organism evidence="7 8">
    <name type="scientific">Burkholderia pseudomultivorans</name>
    <dbReference type="NCBI Taxonomy" id="1207504"/>
    <lineage>
        <taxon>Bacteria</taxon>
        <taxon>Pseudomonadati</taxon>
        <taxon>Pseudomonadota</taxon>
        <taxon>Betaproteobacteria</taxon>
        <taxon>Burkholderiales</taxon>
        <taxon>Burkholderiaceae</taxon>
        <taxon>Burkholderia</taxon>
        <taxon>Burkholderia cepacia complex</taxon>
    </lineage>
</organism>
<evidence type="ECO:0000256" key="5">
    <source>
        <dbReference type="ARBA" id="ARBA00023172"/>
    </source>
</evidence>
<keyword evidence="4 6" id="KW-0238">DNA-binding</keyword>
<evidence type="ECO:0000256" key="3">
    <source>
        <dbReference type="ARBA" id="ARBA00022578"/>
    </source>
</evidence>
<comment type="similarity">
    <text evidence="2 6">Belongs to the transposase mutator family.</text>
</comment>
<dbReference type="InterPro" id="IPR001207">
    <property type="entry name" value="Transposase_mutator"/>
</dbReference>
<dbReference type="PROSITE" id="PS01007">
    <property type="entry name" value="TRANSPOSASE_MUTATOR"/>
    <property type="match status" value="1"/>
</dbReference>
<gene>
    <name evidence="7" type="ORF">BPS26883_04735</name>
</gene>
<accession>A0A6P2NTE7</accession>
<protein>
    <recommendedName>
        <fullName evidence="6">Mutator family transposase</fullName>
    </recommendedName>
</protein>
<proteinExistence type="inferred from homology"/>
<dbReference type="PANTHER" id="PTHR33217:SF5">
    <property type="entry name" value="MUTATOR FAMILY TRANSPOSASE"/>
    <property type="match status" value="1"/>
</dbReference>
<evidence type="ECO:0000256" key="1">
    <source>
        <dbReference type="ARBA" id="ARBA00002190"/>
    </source>
</evidence>
<dbReference type="Proteomes" id="UP000494162">
    <property type="component" value="Unassembled WGS sequence"/>
</dbReference>
<keyword evidence="3 6" id="KW-0815">Transposition</keyword>
<dbReference type="GO" id="GO:0003677">
    <property type="term" value="F:DNA binding"/>
    <property type="evidence" value="ECO:0007669"/>
    <property type="project" value="UniProtKB-UniRule"/>
</dbReference>
<keyword evidence="5 6" id="KW-0233">DNA recombination</keyword>
<evidence type="ECO:0000256" key="6">
    <source>
        <dbReference type="RuleBase" id="RU365089"/>
    </source>
</evidence>